<dbReference type="Gene3D" id="3.30.450.40">
    <property type="match status" value="1"/>
</dbReference>
<accession>A0A502DJR5</accession>
<evidence type="ECO:0000313" key="2">
    <source>
        <dbReference type="EMBL" id="TPG25757.1"/>
    </source>
</evidence>
<dbReference type="Proteomes" id="UP000319212">
    <property type="component" value="Unassembled WGS sequence"/>
</dbReference>
<comment type="caution">
    <text evidence="2">The sequence shown here is derived from an EMBL/GenBank/DDBJ whole genome shotgun (WGS) entry which is preliminary data.</text>
</comment>
<dbReference type="SMART" id="SM00065">
    <property type="entry name" value="GAF"/>
    <property type="match status" value="1"/>
</dbReference>
<evidence type="ECO:0000259" key="1">
    <source>
        <dbReference type="SMART" id="SM00065"/>
    </source>
</evidence>
<name>A0A502DJR5_9BURK</name>
<protein>
    <recommendedName>
        <fullName evidence="1">GAF domain-containing protein</fullName>
    </recommendedName>
</protein>
<dbReference type="SUPFAM" id="SSF55781">
    <property type="entry name" value="GAF domain-like"/>
    <property type="match status" value="1"/>
</dbReference>
<dbReference type="AlphaFoldDB" id="A0A502DJR5"/>
<organism evidence="2 3">
    <name type="scientific">Variovorax guangxiensis</name>
    <dbReference type="NCBI Taxonomy" id="1775474"/>
    <lineage>
        <taxon>Bacteria</taxon>
        <taxon>Pseudomonadati</taxon>
        <taxon>Pseudomonadota</taxon>
        <taxon>Betaproteobacteria</taxon>
        <taxon>Burkholderiales</taxon>
        <taxon>Comamonadaceae</taxon>
        <taxon>Variovorax</taxon>
    </lineage>
</organism>
<proteinExistence type="predicted"/>
<feature type="domain" description="GAF" evidence="1">
    <location>
        <begin position="51"/>
        <end position="199"/>
    </location>
</feature>
<reference evidence="2 3" key="1">
    <citation type="journal article" date="2019" name="Environ. Microbiol.">
        <title>Species interactions and distinct microbial communities in high Arctic permafrost affected cryosols are associated with the CH4 and CO2 gas fluxes.</title>
        <authorList>
            <person name="Altshuler I."/>
            <person name="Hamel J."/>
            <person name="Turney S."/>
            <person name="Magnuson E."/>
            <person name="Levesque R."/>
            <person name="Greer C."/>
            <person name="Whyte L.G."/>
        </authorList>
    </citation>
    <scope>NUCLEOTIDE SEQUENCE [LARGE SCALE GENOMIC DNA]</scope>
    <source>
        <strain evidence="2 3">S06.C</strain>
    </source>
</reference>
<gene>
    <name evidence="2" type="ORF">EAH82_15120</name>
</gene>
<dbReference type="InterPro" id="IPR029016">
    <property type="entry name" value="GAF-like_dom_sf"/>
</dbReference>
<dbReference type="InterPro" id="IPR003018">
    <property type="entry name" value="GAF"/>
</dbReference>
<dbReference type="EMBL" id="RCZI01000004">
    <property type="protein sequence ID" value="TPG25757.1"/>
    <property type="molecule type" value="Genomic_DNA"/>
</dbReference>
<evidence type="ECO:0000313" key="3">
    <source>
        <dbReference type="Proteomes" id="UP000319212"/>
    </source>
</evidence>
<sequence>MGVSKGQTLFKIGPPWKHAMNTRQPLRPAASPPTEVCVVTADAAFEAREVSIRRAIGELLLVVRESLRLEVVFVAEIVKGRRVFKHVSTSLDASPVQEGGGNPLEETICQRILDGRLPAVIPNVRALIAEQGLSRDHDALGAHIGVPVHMPDGRLYGMLCGFSLGGSIALDERDVRRLEMAAGTTARLLAQADGRETTQTDPALF</sequence>
<dbReference type="Pfam" id="PF13185">
    <property type="entry name" value="GAF_2"/>
    <property type="match status" value="1"/>
</dbReference>